<protein>
    <recommendedName>
        <fullName evidence="2">T9SS type A sorting domain-containing protein</fullName>
    </recommendedName>
</protein>
<accession>A0A6J4K8Z1</accession>
<dbReference type="NCBIfam" id="TIGR04183">
    <property type="entry name" value="Por_Secre_tail"/>
    <property type="match status" value="1"/>
</dbReference>
<dbReference type="InterPro" id="IPR026444">
    <property type="entry name" value="Secre_tail"/>
</dbReference>
<dbReference type="EMBL" id="CADCTQ010000433">
    <property type="protein sequence ID" value="CAA9298599.1"/>
    <property type="molecule type" value="Genomic_DNA"/>
</dbReference>
<organism evidence="1">
    <name type="scientific">uncultured Cytophagales bacterium</name>
    <dbReference type="NCBI Taxonomy" id="158755"/>
    <lineage>
        <taxon>Bacteria</taxon>
        <taxon>Pseudomonadati</taxon>
        <taxon>Bacteroidota</taxon>
        <taxon>Sphingobacteriia</taxon>
        <taxon>Sphingobacteriales</taxon>
        <taxon>environmental samples</taxon>
    </lineage>
</organism>
<dbReference type="SUPFAM" id="SSF48230">
    <property type="entry name" value="Chondroitin AC/alginate lyase"/>
    <property type="match status" value="1"/>
</dbReference>
<reference evidence="1" key="1">
    <citation type="submission" date="2020-02" db="EMBL/GenBank/DDBJ databases">
        <authorList>
            <person name="Meier V. D."/>
        </authorList>
    </citation>
    <scope>NUCLEOTIDE SEQUENCE</scope>
    <source>
        <strain evidence="1">AVDCRST_MAG56</strain>
    </source>
</reference>
<dbReference type="AlphaFoldDB" id="A0A6J4K8Z1"/>
<evidence type="ECO:0000313" key="1">
    <source>
        <dbReference type="EMBL" id="CAA9298599.1"/>
    </source>
</evidence>
<name>A0A6J4K8Z1_9SPHI</name>
<dbReference type="Gene3D" id="2.60.120.430">
    <property type="entry name" value="Galactose-binding lectin"/>
    <property type="match status" value="1"/>
</dbReference>
<proteinExistence type="predicted"/>
<dbReference type="Gene3D" id="1.50.10.100">
    <property type="entry name" value="Chondroitin AC/alginate lyase"/>
    <property type="match status" value="1"/>
</dbReference>
<sequence>MPCGNRCLRAGTALLFTLTGIAFFAGGAYAQRLGLHVTQQELNIWKARAGSTLTSGTTNYRVKGDVSANSPGDWSRIVANANTFKSNPAAERYKAHETTTTCIQQGSSGEPHLGEKLRDAAFAYLVTGDVTYRDAVRTELLAQAAEPSTDFSNTSRWCSNVIRDVNPGFFTAAWLTRLLFAYDYIRPSLGAADKARLEKWFFNAAEYFQARNVDVDLQKIWQNRYNGLYEPNYNSNGTTYYDIDLGAHTTHYGGATFANLSKWHNNRRSVMTSFFTSVGVMLGVENNVVPAEVGLTSSALAAKVNLFKERGKLFVKEWLMFSVRADGTVGEMERWESTLPEQGWQYALILVDHVLMIADHLARAGDPELYNYTTSAGKYGTEGGPKSLQATATHMLKYVDRTLNRYATDQAARSTDNNYRIDAISPLEGKHYVFDTWVAQSNLYWKNAYLKSIYTRQATGTSAYPANATGSGQYNAWTGGFGVFPGKLFMFGQLENVVNPYATSTTFYRAINLNGAALTIDGRSWEAGGTAANFSATGRVFSNQGVTLSPATDASRATMIRSSVYSVDIEPATVTLSSVPAGTYDVYLYTWEDNASDVFDITLEGTLVANDYVTGPPGTWARLGPWRTNVTDGTIVLTATGGAGNLSGLEVFQVGNPARLAADAGPETGRALPAVRPNPFTDRVTVTAGNGLAGKVTVTVVDLLGKVYYQAETTLGAADAEITLDLAGKIGKPGVYLLKMRDAHARSAAVKLVKE</sequence>
<gene>
    <name evidence="1" type="ORF">AVDCRST_MAG56-5222</name>
</gene>
<evidence type="ECO:0008006" key="2">
    <source>
        <dbReference type="Google" id="ProtNLM"/>
    </source>
</evidence>
<dbReference type="InterPro" id="IPR008929">
    <property type="entry name" value="Chondroitin_lyas"/>
</dbReference>